<dbReference type="AlphaFoldDB" id="A0A0M8P430"/>
<sequence>MPLGTISTDHFHRGSHLQNWTLLPTTYIKPWKTFDHNPPISRHLASRGADPSGIGRRHSKEGRDWHRALNSRT</sequence>
<evidence type="ECO:0000313" key="2">
    <source>
        <dbReference type="EMBL" id="KOS40924.1"/>
    </source>
</evidence>
<evidence type="ECO:0000256" key="1">
    <source>
        <dbReference type="SAM" id="MobiDB-lite"/>
    </source>
</evidence>
<keyword evidence="3" id="KW-1185">Reference proteome</keyword>
<feature type="region of interest" description="Disordered" evidence="1">
    <location>
        <begin position="42"/>
        <end position="73"/>
    </location>
</feature>
<organism evidence="2 3">
    <name type="scientific">Penicillium nordicum</name>
    <dbReference type="NCBI Taxonomy" id="229535"/>
    <lineage>
        <taxon>Eukaryota</taxon>
        <taxon>Fungi</taxon>
        <taxon>Dikarya</taxon>
        <taxon>Ascomycota</taxon>
        <taxon>Pezizomycotina</taxon>
        <taxon>Eurotiomycetes</taxon>
        <taxon>Eurotiomycetidae</taxon>
        <taxon>Eurotiales</taxon>
        <taxon>Aspergillaceae</taxon>
        <taxon>Penicillium</taxon>
    </lineage>
</organism>
<accession>A0A0M8P430</accession>
<dbReference type="Proteomes" id="UP000037696">
    <property type="component" value="Unassembled WGS sequence"/>
</dbReference>
<reference evidence="2 3" key="1">
    <citation type="submission" date="2015-08" db="EMBL/GenBank/DDBJ databases">
        <title>Genome sequencing of Penicillium nordicum.</title>
        <authorList>
            <person name="Nguyen H.D."/>
            <person name="Seifert K.A."/>
        </authorList>
    </citation>
    <scope>NUCLEOTIDE SEQUENCE [LARGE SCALE GENOMIC DNA]</scope>
    <source>
        <strain evidence="2 3">DAOMC 185683</strain>
    </source>
</reference>
<gene>
    <name evidence="2" type="ORF">ACN38_g8196</name>
</gene>
<proteinExistence type="predicted"/>
<comment type="caution">
    <text evidence="2">The sequence shown here is derived from an EMBL/GenBank/DDBJ whole genome shotgun (WGS) entry which is preliminary data.</text>
</comment>
<protein>
    <submittedName>
        <fullName evidence="2">Uncharacterized protein</fullName>
    </submittedName>
</protein>
<dbReference type="EMBL" id="LHQQ01000147">
    <property type="protein sequence ID" value="KOS40924.1"/>
    <property type="molecule type" value="Genomic_DNA"/>
</dbReference>
<evidence type="ECO:0000313" key="3">
    <source>
        <dbReference type="Proteomes" id="UP000037696"/>
    </source>
</evidence>
<name>A0A0M8P430_9EURO</name>